<protein>
    <recommendedName>
        <fullName evidence="1">IstB-like ATP-binding domain-containing protein</fullName>
    </recommendedName>
</protein>
<evidence type="ECO:0000313" key="2">
    <source>
        <dbReference type="EMBL" id="KAB8033806.1"/>
    </source>
</evidence>
<dbReference type="GO" id="GO:0005524">
    <property type="term" value="F:ATP binding"/>
    <property type="evidence" value="ECO:0007669"/>
    <property type="project" value="InterPro"/>
</dbReference>
<dbReference type="Proteomes" id="UP000442694">
    <property type="component" value="Unassembled WGS sequence"/>
</dbReference>
<dbReference type="Gene3D" id="3.40.50.300">
    <property type="entry name" value="P-loop containing nucleotide triphosphate hydrolases"/>
    <property type="match status" value="1"/>
</dbReference>
<evidence type="ECO:0000313" key="3">
    <source>
        <dbReference type="Proteomes" id="UP000442694"/>
    </source>
</evidence>
<dbReference type="AlphaFoldDB" id="A0A833N8C0"/>
<evidence type="ECO:0000259" key="1">
    <source>
        <dbReference type="Pfam" id="PF01695"/>
    </source>
</evidence>
<keyword evidence="3" id="KW-1185">Reference proteome</keyword>
<comment type="caution">
    <text evidence="2">The sequence shown here is derived from an EMBL/GenBank/DDBJ whole genome shotgun (WGS) entry which is preliminary data.</text>
</comment>
<dbReference type="Pfam" id="PF01695">
    <property type="entry name" value="IstB_IS21"/>
    <property type="match status" value="1"/>
</dbReference>
<organism evidence="2 3">
    <name type="scientific">Fluviispira multicolorata</name>
    <dbReference type="NCBI Taxonomy" id="2654512"/>
    <lineage>
        <taxon>Bacteria</taxon>
        <taxon>Pseudomonadati</taxon>
        <taxon>Bdellovibrionota</taxon>
        <taxon>Oligoflexia</taxon>
        <taxon>Silvanigrellales</taxon>
        <taxon>Silvanigrellaceae</taxon>
        <taxon>Fluviispira</taxon>
    </lineage>
</organism>
<name>A0A833N8C0_9BACT</name>
<accession>A0A833N8C0</accession>
<reference evidence="2 3" key="1">
    <citation type="submission" date="2019-10" db="EMBL/GenBank/DDBJ databases">
        <title>New genus of Silvanigrellaceae.</title>
        <authorList>
            <person name="Pitt A."/>
            <person name="Hahn M.W."/>
        </authorList>
    </citation>
    <scope>NUCLEOTIDE SEQUENCE [LARGE SCALE GENOMIC DNA]</scope>
    <source>
        <strain evidence="2 3">33A1-SZDP</strain>
    </source>
</reference>
<gene>
    <name evidence="2" type="ORF">GCL57_00060</name>
</gene>
<proteinExistence type="predicted"/>
<sequence length="33" mass="3707">MFNFLYNRENLIILGKTGEGKTHLAIGIGRRAC</sequence>
<dbReference type="InterPro" id="IPR027417">
    <property type="entry name" value="P-loop_NTPase"/>
</dbReference>
<dbReference type="InterPro" id="IPR002611">
    <property type="entry name" value="IstB_ATP-bd"/>
</dbReference>
<dbReference type="EMBL" id="WFLN01000004">
    <property type="protein sequence ID" value="KAB8033806.1"/>
    <property type="molecule type" value="Genomic_DNA"/>
</dbReference>
<feature type="domain" description="IstB-like ATP-binding" evidence="1">
    <location>
        <begin position="3"/>
        <end position="33"/>
    </location>
</feature>